<feature type="non-terminal residue" evidence="4">
    <location>
        <position position="249"/>
    </location>
</feature>
<keyword evidence="2" id="KW-0812">Transmembrane</keyword>
<feature type="compositionally biased region" description="Pro residues" evidence="1">
    <location>
        <begin position="49"/>
        <end position="74"/>
    </location>
</feature>
<feature type="transmembrane region" description="Helical" evidence="2">
    <location>
        <begin position="208"/>
        <end position="229"/>
    </location>
</feature>
<dbReference type="OrthoDB" id="2444812at2759"/>
<dbReference type="Gene3D" id="2.20.70.10">
    <property type="match status" value="1"/>
</dbReference>
<feature type="compositionally biased region" description="Gly residues" evidence="1">
    <location>
        <begin position="35"/>
        <end position="48"/>
    </location>
</feature>
<organism evidence="4 5">
    <name type="scientific">Fusarium beomiforme</name>
    <dbReference type="NCBI Taxonomy" id="44412"/>
    <lineage>
        <taxon>Eukaryota</taxon>
        <taxon>Fungi</taxon>
        <taxon>Dikarya</taxon>
        <taxon>Ascomycota</taxon>
        <taxon>Pezizomycotina</taxon>
        <taxon>Sordariomycetes</taxon>
        <taxon>Hypocreomycetidae</taxon>
        <taxon>Hypocreales</taxon>
        <taxon>Nectriaceae</taxon>
        <taxon>Fusarium</taxon>
        <taxon>Fusarium burgessii species complex</taxon>
    </lineage>
</organism>
<feature type="compositionally biased region" description="Pro residues" evidence="1">
    <location>
        <begin position="239"/>
        <end position="249"/>
    </location>
</feature>
<feature type="compositionally biased region" description="Gly residues" evidence="1">
    <location>
        <begin position="178"/>
        <end position="189"/>
    </location>
</feature>
<feature type="domain" description="WW" evidence="3">
    <location>
        <begin position="71"/>
        <end position="105"/>
    </location>
</feature>
<keyword evidence="2" id="KW-0472">Membrane</keyword>
<dbReference type="PROSITE" id="PS50020">
    <property type="entry name" value="WW_DOMAIN_2"/>
    <property type="match status" value="1"/>
</dbReference>
<evidence type="ECO:0000256" key="2">
    <source>
        <dbReference type="SAM" id="Phobius"/>
    </source>
</evidence>
<protein>
    <recommendedName>
        <fullName evidence="3">WW domain-containing protein</fullName>
    </recommendedName>
</protein>
<dbReference type="Proteomes" id="UP000730481">
    <property type="component" value="Unassembled WGS sequence"/>
</dbReference>
<feature type="region of interest" description="Disordered" evidence="1">
    <location>
        <begin position="230"/>
        <end position="249"/>
    </location>
</feature>
<sequence length="249" mass="25986">MSFFKKITKEFENLGIGGDKKEETPHSEPPPAGQGQRGYGYYGEGGQGGPPPAQYYAAPPQPAYQPPSDKPPLPEGWTSQFDQQSQRWYYVELATGRTQWEAPGQHYTRPSPLIDSRPPMYSHPSDGSRSYTGGAPGYGSPTPGYGGAPGYGSPAPGYGGTPGYGGHDERGYGAPPGAYGGDHSGGYGYGHESDRGEHKEKSGKGDMLLGAAGGLAVGVVGGALIANALNDSDEEHHAPPPAPPADYGY</sequence>
<reference evidence="4" key="2">
    <citation type="submission" date="2020-02" db="EMBL/GenBank/DDBJ databases">
        <title>Identification and distribution of gene clusters putatively required for synthesis of sphingolipid metabolism inhibitors in phylogenetically diverse species of the filamentous fungus Fusarium.</title>
        <authorList>
            <person name="Kim H.-S."/>
            <person name="Busman M."/>
            <person name="Brown D.W."/>
            <person name="Divon H."/>
            <person name="Uhlig S."/>
            <person name="Proctor R.H."/>
        </authorList>
    </citation>
    <scope>NUCLEOTIDE SEQUENCE</scope>
    <source>
        <strain evidence="4">NRRL 25174</strain>
    </source>
</reference>
<dbReference type="SMART" id="SM00456">
    <property type="entry name" value="WW"/>
    <property type="match status" value="1"/>
</dbReference>
<dbReference type="InterPro" id="IPR001202">
    <property type="entry name" value="WW_dom"/>
</dbReference>
<evidence type="ECO:0000313" key="5">
    <source>
        <dbReference type="Proteomes" id="UP000730481"/>
    </source>
</evidence>
<keyword evidence="5" id="KW-1185">Reference proteome</keyword>
<keyword evidence="2" id="KW-1133">Transmembrane helix</keyword>
<gene>
    <name evidence="4" type="ORF">FBEOM_14100</name>
</gene>
<feature type="compositionally biased region" description="Basic and acidic residues" evidence="1">
    <location>
        <begin position="191"/>
        <end position="204"/>
    </location>
</feature>
<proteinExistence type="predicted"/>
<dbReference type="Pfam" id="PF00397">
    <property type="entry name" value="WW"/>
    <property type="match status" value="1"/>
</dbReference>
<reference evidence="4" key="1">
    <citation type="journal article" date="2017" name="Mycologia">
        <title>Fusarium algeriense, sp. nov., a novel toxigenic crown rot pathogen of durum wheat from Algeria is nested in the Fusarium burgessii species complex.</title>
        <authorList>
            <person name="Laraba I."/>
            <person name="Keddad A."/>
            <person name="Boureghda H."/>
            <person name="Abdallah N."/>
            <person name="Vaughan M.M."/>
            <person name="Proctor R.H."/>
            <person name="Busman M."/>
            <person name="O'Donnell K."/>
        </authorList>
    </citation>
    <scope>NUCLEOTIDE SEQUENCE</scope>
    <source>
        <strain evidence="4">NRRL 25174</strain>
    </source>
</reference>
<evidence type="ECO:0000256" key="1">
    <source>
        <dbReference type="SAM" id="MobiDB-lite"/>
    </source>
</evidence>
<dbReference type="InterPro" id="IPR036020">
    <property type="entry name" value="WW_dom_sf"/>
</dbReference>
<accession>A0A9P5A4G8</accession>
<feature type="compositionally biased region" description="Low complexity" evidence="1">
    <location>
        <begin position="130"/>
        <end position="143"/>
    </location>
</feature>
<feature type="region of interest" description="Disordered" evidence="1">
    <location>
        <begin position="12"/>
        <end position="81"/>
    </location>
</feature>
<dbReference type="EMBL" id="PVQB02001177">
    <property type="protein sequence ID" value="KAF4332109.1"/>
    <property type="molecule type" value="Genomic_DNA"/>
</dbReference>
<evidence type="ECO:0000313" key="4">
    <source>
        <dbReference type="EMBL" id="KAF4332109.1"/>
    </source>
</evidence>
<dbReference type="SUPFAM" id="SSF51045">
    <property type="entry name" value="WW domain"/>
    <property type="match status" value="1"/>
</dbReference>
<dbReference type="AlphaFoldDB" id="A0A9P5A4G8"/>
<feature type="region of interest" description="Disordered" evidence="1">
    <location>
        <begin position="99"/>
        <end position="209"/>
    </location>
</feature>
<evidence type="ECO:0000259" key="3">
    <source>
        <dbReference type="PROSITE" id="PS50020"/>
    </source>
</evidence>
<comment type="caution">
    <text evidence="4">The sequence shown here is derived from an EMBL/GenBank/DDBJ whole genome shotgun (WGS) entry which is preliminary data.</text>
</comment>
<feature type="compositionally biased region" description="Basic and acidic residues" evidence="1">
    <location>
        <begin position="12"/>
        <end position="26"/>
    </location>
</feature>
<name>A0A9P5A4G8_9HYPO</name>